<evidence type="ECO:0000313" key="3">
    <source>
        <dbReference type="Proteomes" id="UP000037558"/>
    </source>
</evidence>
<keyword evidence="1" id="KW-0812">Transmembrane</keyword>
<dbReference type="RefSeq" id="WP_053402012.1">
    <property type="nucleotide sequence ID" value="NZ_JAUBKI010000046.1"/>
</dbReference>
<organism evidence="2 3">
    <name type="scientific">Priestia koreensis</name>
    <dbReference type="NCBI Taxonomy" id="284581"/>
    <lineage>
        <taxon>Bacteria</taxon>
        <taxon>Bacillati</taxon>
        <taxon>Bacillota</taxon>
        <taxon>Bacilli</taxon>
        <taxon>Bacillales</taxon>
        <taxon>Bacillaceae</taxon>
        <taxon>Priestia</taxon>
    </lineage>
</organism>
<dbReference type="Proteomes" id="UP000037558">
    <property type="component" value="Unassembled WGS sequence"/>
</dbReference>
<reference evidence="3" key="1">
    <citation type="submission" date="2015-08" db="EMBL/GenBank/DDBJ databases">
        <title>Fjat-14210 dsm16467.</title>
        <authorList>
            <person name="Liu B."/>
            <person name="Wang J."/>
            <person name="Zhu Y."/>
            <person name="Liu G."/>
            <person name="Chen Q."/>
            <person name="Chen Z."/>
            <person name="Lan J."/>
            <person name="Che J."/>
            <person name="Ge C."/>
            <person name="Shi H."/>
            <person name="Pan Z."/>
            <person name="Liu X."/>
        </authorList>
    </citation>
    <scope>NUCLEOTIDE SEQUENCE [LARGE SCALE GENOMIC DNA]</scope>
    <source>
        <strain evidence="3">DSM 16467</strain>
    </source>
</reference>
<feature type="transmembrane region" description="Helical" evidence="1">
    <location>
        <begin position="6"/>
        <end position="24"/>
    </location>
</feature>
<evidence type="ECO:0000313" key="2">
    <source>
        <dbReference type="EMBL" id="KOO44352.1"/>
    </source>
</evidence>
<proteinExistence type="predicted"/>
<dbReference type="AlphaFoldDB" id="A0A0M0L0E8"/>
<feature type="transmembrane region" description="Helical" evidence="1">
    <location>
        <begin position="36"/>
        <end position="65"/>
    </location>
</feature>
<gene>
    <name evidence="2" type="ORF">AMD01_13855</name>
</gene>
<name>A0A0M0L0E8_9BACI</name>
<dbReference type="PATRIC" id="fig|284581.3.peg.4909"/>
<keyword evidence="3" id="KW-1185">Reference proteome</keyword>
<accession>A0A0M0L0E8</accession>
<sequence length="66" mass="7142">MNIWMIIGGIAIMAISIMYAASLFKDYDDETTKGKIGTSILYLADPHAGGVFLYIGFLLLLLGLVS</sequence>
<protein>
    <submittedName>
        <fullName evidence="2">Uncharacterized protein</fullName>
    </submittedName>
</protein>
<dbReference type="EMBL" id="LILC01000016">
    <property type="protein sequence ID" value="KOO44352.1"/>
    <property type="molecule type" value="Genomic_DNA"/>
</dbReference>
<keyword evidence="1" id="KW-0472">Membrane</keyword>
<evidence type="ECO:0000256" key="1">
    <source>
        <dbReference type="SAM" id="Phobius"/>
    </source>
</evidence>
<comment type="caution">
    <text evidence="2">The sequence shown here is derived from an EMBL/GenBank/DDBJ whole genome shotgun (WGS) entry which is preliminary data.</text>
</comment>
<keyword evidence="1" id="KW-1133">Transmembrane helix</keyword>